<comment type="caution">
    <text evidence="2">The sequence shown here is derived from an EMBL/GenBank/DDBJ whole genome shotgun (WGS) entry which is preliminary data.</text>
</comment>
<proteinExistence type="predicted"/>
<gene>
    <name evidence="2" type="ORF">SDC9_107268</name>
</gene>
<feature type="transmembrane region" description="Helical" evidence="1">
    <location>
        <begin position="94"/>
        <end position="112"/>
    </location>
</feature>
<accession>A0A645B4U9</accession>
<dbReference type="EMBL" id="VSSQ01017793">
    <property type="protein sequence ID" value="MPM60417.1"/>
    <property type="molecule type" value="Genomic_DNA"/>
</dbReference>
<keyword evidence="1" id="KW-0812">Transmembrane</keyword>
<keyword evidence="1" id="KW-1133">Transmembrane helix</keyword>
<dbReference type="AlphaFoldDB" id="A0A645B4U9"/>
<protein>
    <submittedName>
        <fullName evidence="2">Uncharacterized protein</fullName>
    </submittedName>
</protein>
<evidence type="ECO:0000313" key="2">
    <source>
        <dbReference type="EMBL" id="MPM60417.1"/>
    </source>
</evidence>
<feature type="transmembrane region" description="Helical" evidence="1">
    <location>
        <begin position="15"/>
        <end position="34"/>
    </location>
</feature>
<name>A0A645B4U9_9ZZZZ</name>
<keyword evidence="1" id="KW-0472">Membrane</keyword>
<sequence length="309" mass="36531">MEYIYKLIEYINENSLLSIGLLIFVIFFLVYLYNNKEEVENYLALKLVGFYLLGAFTFNFNVDSFNLTIPVGFAIYFIFMKNKKRANSIIKKKASILGIVILCLGVLNSIIYNKVEYRDREITIKNISIKNLKNDYEIIKKELGIEDMASVESLDLKYNKDDKIRSLQYTIRDLNNKTYFISANRNNYSITTSKTYENETFMFGSMGYYNMDIETLLDVISNTKFKRYKNSAYYTAVYRNEEEYYEDDEDLYDVNLGNYSTKKLNTKYPIYDVVGISHMPMRQLSEGSWESIKTDAYLIRYEIEEEQEE</sequence>
<feature type="transmembrane region" description="Helical" evidence="1">
    <location>
        <begin position="41"/>
        <end position="58"/>
    </location>
</feature>
<organism evidence="2">
    <name type="scientific">bioreactor metagenome</name>
    <dbReference type="NCBI Taxonomy" id="1076179"/>
    <lineage>
        <taxon>unclassified sequences</taxon>
        <taxon>metagenomes</taxon>
        <taxon>ecological metagenomes</taxon>
    </lineage>
</organism>
<evidence type="ECO:0000256" key="1">
    <source>
        <dbReference type="SAM" id="Phobius"/>
    </source>
</evidence>
<reference evidence="2" key="1">
    <citation type="submission" date="2019-08" db="EMBL/GenBank/DDBJ databases">
        <authorList>
            <person name="Kucharzyk K."/>
            <person name="Murdoch R.W."/>
            <person name="Higgins S."/>
            <person name="Loffler F."/>
        </authorList>
    </citation>
    <scope>NUCLEOTIDE SEQUENCE</scope>
</reference>